<name>A0A5N4WNV2_9GAMM</name>
<proteinExistence type="predicted"/>
<protein>
    <submittedName>
        <fullName evidence="1">Tellurium resistance protein</fullName>
    </submittedName>
</protein>
<dbReference type="EMBL" id="VXLD01000002">
    <property type="protein sequence ID" value="KAB1857930.1"/>
    <property type="molecule type" value="Genomic_DNA"/>
</dbReference>
<dbReference type="Proteomes" id="UP000325788">
    <property type="component" value="Unassembled WGS sequence"/>
</dbReference>
<comment type="caution">
    <text evidence="1">The sequence shown here is derived from an EMBL/GenBank/DDBJ whole genome shotgun (WGS) entry which is preliminary data.</text>
</comment>
<dbReference type="AlphaFoldDB" id="A0A5N4WNV2"/>
<reference evidence="1 2" key="1">
    <citation type="submission" date="2019-09" db="EMBL/GenBank/DDBJ databases">
        <title>Draft genome sequence of Acinetobacter tandoii W4-4-4 isolated from environmental water sample.</title>
        <authorList>
            <person name="Wee S.K."/>
            <person name="Yan B."/>
            <person name="Mustaffa S.B."/>
            <person name="Yap E.P.H."/>
        </authorList>
    </citation>
    <scope>NUCLEOTIDE SEQUENCE [LARGE SCALE GENOMIC DNA]</scope>
    <source>
        <strain evidence="1 2">W4-4-4</strain>
    </source>
</reference>
<evidence type="ECO:0000313" key="1">
    <source>
        <dbReference type="EMBL" id="KAB1857930.1"/>
    </source>
</evidence>
<sequence>MQVTELIPLSEIEVNRQDVLAIQRNELVPIFDNPALLVNYAEQIVQAQAVLLQGVDPLLTQQFRQSIEELIQALTQSNKYLKKRRFNALQKWLGIDIEHGSGQIDYYKNLDMLLDRCQHLSQKLRLEIQKSQSRFQQLLGLRLRMANYVVAAQEFVHEYPKMLRTQHPLDQFSDRLSKKTYSLQTVQASNDIAMQQIQLSQQLSLGLLDRFTEAQQVLIPAWQYHVKQSQQSDSTSELLKLDNSREKLIKTLRKSLEKPSGNSS</sequence>
<accession>A0A5N4WNV2</accession>
<dbReference type="RefSeq" id="WP_151504110.1">
    <property type="nucleotide sequence ID" value="NZ_VXLD01000002.1"/>
</dbReference>
<organism evidence="1 2">
    <name type="scientific">Acinetobacter tandoii</name>
    <dbReference type="NCBI Taxonomy" id="202954"/>
    <lineage>
        <taxon>Bacteria</taxon>
        <taxon>Pseudomonadati</taxon>
        <taxon>Pseudomonadota</taxon>
        <taxon>Gammaproteobacteria</taxon>
        <taxon>Moraxellales</taxon>
        <taxon>Moraxellaceae</taxon>
        <taxon>Acinetobacter</taxon>
    </lineage>
</organism>
<gene>
    <name evidence="1" type="ORF">F4W09_04125</name>
</gene>
<evidence type="ECO:0000313" key="2">
    <source>
        <dbReference type="Proteomes" id="UP000325788"/>
    </source>
</evidence>